<dbReference type="InterPro" id="IPR014191">
    <property type="entry name" value="Anaer_RNR_activator"/>
</dbReference>
<name>A0A1I1PRD6_9GAMM</name>
<dbReference type="NCBIfam" id="TIGR02826">
    <property type="entry name" value="RNR_activ_nrdG3"/>
    <property type="match status" value="1"/>
</dbReference>
<dbReference type="Pfam" id="PF13353">
    <property type="entry name" value="Fer4_12"/>
    <property type="match status" value="1"/>
</dbReference>
<organism evidence="1 2">
    <name type="scientific">Pseudoalteromonas denitrificans DSM 6059</name>
    <dbReference type="NCBI Taxonomy" id="1123010"/>
    <lineage>
        <taxon>Bacteria</taxon>
        <taxon>Pseudomonadati</taxon>
        <taxon>Pseudomonadota</taxon>
        <taxon>Gammaproteobacteria</taxon>
        <taxon>Alteromonadales</taxon>
        <taxon>Pseudoalteromonadaceae</taxon>
        <taxon>Pseudoalteromonas</taxon>
    </lineage>
</organism>
<protein>
    <submittedName>
        <fullName evidence="1">Anaerobic ribonucleoside-triphosphate reductase activating protein</fullName>
    </submittedName>
</protein>
<gene>
    <name evidence="1" type="ORF">SAMN02745724_03561</name>
</gene>
<evidence type="ECO:0000313" key="1">
    <source>
        <dbReference type="EMBL" id="SFD12379.1"/>
    </source>
</evidence>
<dbReference type="Proteomes" id="UP000198862">
    <property type="component" value="Unassembled WGS sequence"/>
</dbReference>
<dbReference type="STRING" id="1123010.SAMN02745724_03561"/>
<dbReference type="AlphaFoldDB" id="A0A1I1PRD6"/>
<proteinExistence type="predicted"/>
<reference evidence="1 2" key="1">
    <citation type="submission" date="2016-10" db="EMBL/GenBank/DDBJ databases">
        <authorList>
            <person name="de Groot N.N."/>
        </authorList>
    </citation>
    <scope>NUCLEOTIDE SEQUENCE [LARGE SCALE GENOMIC DNA]</scope>
    <source>
        <strain evidence="1 2">DSM 6059</strain>
    </source>
</reference>
<dbReference type="InterPro" id="IPR013785">
    <property type="entry name" value="Aldolase_TIM"/>
</dbReference>
<dbReference type="Gene3D" id="3.20.20.70">
    <property type="entry name" value="Aldolase class I"/>
    <property type="match status" value="1"/>
</dbReference>
<keyword evidence="2" id="KW-1185">Reference proteome</keyword>
<accession>A0A1I1PRD6</accession>
<sequence>MVIMFNSFAPRVVFQEVPNEVSLAFLITGCPFKCEGCHSEDSWSNTAGSALCHTKFKNYINQYQGLITCVLFFGGEWQSEQLIDHLKFAKQQGLKTCLYSGADKVSQKISKHLTFLKTGRWNKQLGGLKNKNTNQRFINVKTKITLNHQFLGN</sequence>
<dbReference type="EMBL" id="FOLO01000034">
    <property type="protein sequence ID" value="SFD12379.1"/>
    <property type="molecule type" value="Genomic_DNA"/>
</dbReference>
<evidence type="ECO:0000313" key="2">
    <source>
        <dbReference type="Proteomes" id="UP000198862"/>
    </source>
</evidence>